<feature type="compositionally biased region" description="Low complexity" evidence="1">
    <location>
        <begin position="125"/>
        <end position="136"/>
    </location>
</feature>
<organism evidence="2 3">
    <name type="scientific">Fusarium equiseti</name>
    <name type="common">Fusarium scirpi</name>
    <dbReference type="NCBI Taxonomy" id="61235"/>
    <lineage>
        <taxon>Eukaryota</taxon>
        <taxon>Fungi</taxon>
        <taxon>Dikarya</taxon>
        <taxon>Ascomycota</taxon>
        <taxon>Pezizomycotina</taxon>
        <taxon>Sordariomycetes</taxon>
        <taxon>Hypocreomycetidae</taxon>
        <taxon>Hypocreales</taxon>
        <taxon>Nectriaceae</taxon>
        <taxon>Fusarium</taxon>
        <taxon>Fusarium incarnatum-equiseti species complex</taxon>
    </lineage>
</organism>
<gene>
    <name evidence="2" type="ORF">FEQUK3_LOCUS1628</name>
</gene>
<feature type="region of interest" description="Disordered" evidence="1">
    <location>
        <begin position="124"/>
        <end position="162"/>
    </location>
</feature>
<proteinExistence type="predicted"/>
<dbReference type="EMBL" id="CAJSTJ010000077">
    <property type="protein sequence ID" value="CAG7555917.1"/>
    <property type="molecule type" value="Genomic_DNA"/>
</dbReference>
<accession>A0A8J2IHU5</accession>
<comment type="caution">
    <text evidence="2">The sequence shown here is derived from an EMBL/GenBank/DDBJ whole genome shotgun (WGS) entry which is preliminary data.</text>
</comment>
<dbReference type="Proteomes" id="UP000693738">
    <property type="component" value="Unassembled WGS sequence"/>
</dbReference>
<dbReference type="AlphaFoldDB" id="A0A8J2IHU5"/>
<feature type="compositionally biased region" description="Gly residues" evidence="1">
    <location>
        <begin position="137"/>
        <end position="147"/>
    </location>
</feature>
<name>A0A8J2IHU5_FUSEQ</name>
<sequence>MRSGIAIVSQTPIRHAHLQGSSVHPSIDYALCINALHSWKHQHYNIYTFQPLASPFMTRSYHLLRSGSAQWRGLKIGNHRYTLAWHPKLATPANLYSQVIPMDDLTYCCLQDRFAQLSRLQRSFTPTSAGGPSTAGPSGGGPSGGGPSSASGAADTPSLDQR</sequence>
<evidence type="ECO:0000313" key="3">
    <source>
        <dbReference type="Proteomes" id="UP000693738"/>
    </source>
</evidence>
<evidence type="ECO:0000313" key="2">
    <source>
        <dbReference type="EMBL" id="CAG7555917.1"/>
    </source>
</evidence>
<evidence type="ECO:0000256" key="1">
    <source>
        <dbReference type="SAM" id="MobiDB-lite"/>
    </source>
</evidence>
<protein>
    <submittedName>
        <fullName evidence="2">Uncharacterized protein</fullName>
    </submittedName>
</protein>
<reference evidence="2" key="1">
    <citation type="submission" date="2021-05" db="EMBL/GenBank/DDBJ databases">
        <authorList>
            <person name="Khan N."/>
        </authorList>
    </citation>
    <scope>NUCLEOTIDE SEQUENCE</scope>
</reference>